<sequence length="50" mass="5784">MDNKRTRATDHVRTRSKEIQLKTMAQSPSLKVTSSFEDEEIEVVTFDGDR</sequence>
<name>A0AAD5KGZ9_9CRUS</name>
<comment type="caution">
    <text evidence="1">The sequence shown here is derived from an EMBL/GenBank/DDBJ whole genome shotgun (WGS) entry which is preliminary data.</text>
</comment>
<evidence type="ECO:0000313" key="1">
    <source>
        <dbReference type="EMBL" id="KAI9551709.1"/>
    </source>
</evidence>
<reference evidence="1 2" key="1">
    <citation type="submission" date="2022-05" db="EMBL/GenBank/DDBJ databases">
        <title>A multi-omics perspective on studying reproductive biology in Daphnia sinensis.</title>
        <authorList>
            <person name="Jia J."/>
        </authorList>
    </citation>
    <scope>NUCLEOTIDE SEQUENCE [LARGE SCALE GENOMIC DNA]</scope>
    <source>
        <strain evidence="1 2">WSL</strain>
    </source>
</reference>
<dbReference type="EMBL" id="WJBH02000010">
    <property type="protein sequence ID" value="KAI9551709.1"/>
    <property type="molecule type" value="Genomic_DNA"/>
</dbReference>
<keyword evidence="2" id="KW-1185">Reference proteome</keyword>
<dbReference type="AlphaFoldDB" id="A0AAD5KGZ9"/>
<proteinExistence type="predicted"/>
<gene>
    <name evidence="1" type="ORF">GHT06_022045</name>
</gene>
<organism evidence="1 2">
    <name type="scientific">Daphnia sinensis</name>
    <dbReference type="NCBI Taxonomy" id="1820382"/>
    <lineage>
        <taxon>Eukaryota</taxon>
        <taxon>Metazoa</taxon>
        <taxon>Ecdysozoa</taxon>
        <taxon>Arthropoda</taxon>
        <taxon>Crustacea</taxon>
        <taxon>Branchiopoda</taxon>
        <taxon>Diplostraca</taxon>
        <taxon>Cladocera</taxon>
        <taxon>Anomopoda</taxon>
        <taxon>Daphniidae</taxon>
        <taxon>Daphnia</taxon>
        <taxon>Daphnia similis group</taxon>
    </lineage>
</organism>
<protein>
    <submittedName>
        <fullName evidence="1">Uncharacterized protein</fullName>
    </submittedName>
</protein>
<accession>A0AAD5KGZ9</accession>
<dbReference type="Proteomes" id="UP000820818">
    <property type="component" value="Linkage Group LG10"/>
</dbReference>
<evidence type="ECO:0000313" key="2">
    <source>
        <dbReference type="Proteomes" id="UP000820818"/>
    </source>
</evidence>